<reference evidence="1" key="2">
    <citation type="journal article" date="2021" name="PeerJ">
        <title>Extensive microbial diversity within the chicken gut microbiome revealed by metagenomics and culture.</title>
        <authorList>
            <person name="Gilroy R."/>
            <person name="Ravi A."/>
            <person name="Getino M."/>
            <person name="Pursley I."/>
            <person name="Horton D.L."/>
            <person name="Alikhan N.F."/>
            <person name="Baker D."/>
            <person name="Gharbi K."/>
            <person name="Hall N."/>
            <person name="Watson M."/>
            <person name="Adriaenssens E.M."/>
            <person name="Foster-Nyarko E."/>
            <person name="Jarju S."/>
            <person name="Secka A."/>
            <person name="Antonio M."/>
            <person name="Oren A."/>
            <person name="Chaudhuri R.R."/>
            <person name="La Ragione R."/>
            <person name="Hildebrand F."/>
            <person name="Pallen M.J."/>
        </authorList>
    </citation>
    <scope>NUCLEOTIDE SEQUENCE</scope>
    <source>
        <strain evidence="1">ChiSjej1B19-3389</strain>
    </source>
</reference>
<organism evidence="1 2">
    <name type="scientific">Candidatus Scatavimonas merdigallinarum</name>
    <dbReference type="NCBI Taxonomy" id="2840914"/>
    <lineage>
        <taxon>Bacteria</taxon>
        <taxon>Bacillati</taxon>
        <taxon>Bacillota</taxon>
        <taxon>Clostridia</taxon>
        <taxon>Eubacteriales</taxon>
        <taxon>Oscillospiraceae</taxon>
        <taxon>Oscillospiraceae incertae sedis</taxon>
        <taxon>Candidatus Scatavimonas</taxon>
    </lineage>
</organism>
<evidence type="ECO:0000313" key="2">
    <source>
        <dbReference type="Proteomes" id="UP000886787"/>
    </source>
</evidence>
<dbReference type="AlphaFoldDB" id="A0A9D0ZID7"/>
<sequence length="198" mass="21688">MDNNSIDLGQIYGFNNCPEGGCVPTGNIIPNIPSLEQIAAYNQAQAQLRQGGPEEEVLELERTLREAQQLGVGYPATGTTRPVQGEPISAAPATGMQSTMSGTTDGMATTQANEYSMIREYSQPFPVTGESIQYLNGFMRTQIGRKIEIQMLVGSDTLVTKEGYLLGVGANYILINETNSNDLTTCDFYNIKFVRYFY</sequence>
<dbReference type="Proteomes" id="UP000886787">
    <property type="component" value="Unassembled WGS sequence"/>
</dbReference>
<reference evidence="1" key="1">
    <citation type="submission" date="2020-10" db="EMBL/GenBank/DDBJ databases">
        <authorList>
            <person name="Gilroy R."/>
        </authorList>
    </citation>
    <scope>NUCLEOTIDE SEQUENCE</scope>
    <source>
        <strain evidence="1">ChiSjej1B19-3389</strain>
    </source>
</reference>
<proteinExistence type="predicted"/>
<comment type="caution">
    <text evidence="1">The sequence shown here is derived from an EMBL/GenBank/DDBJ whole genome shotgun (WGS) entry which is preliminary data.</text>
</comment>
<gene>
    <name evidence="1" type="ORF">IAD32_07405</name>
</gene>
<protein>
    <submittedName>
        <fullName evidence="1">Uncharacterized protein</fullName>
    </submittedName>
</protein>
<evidence type="ECO:0000313" key="1">
    <source>
        <dbReference type="EMBL" id="HIQ81090.1"/>
    </source>
</evidence>
<name>A0A9D0ZID7_9FIRM</name>
<accession>A0A9D0ZID7</accession>
<dbReference type="EMBL" id="DVFW01000037">
    <property type="protein sequence ID" value="HIQ81090.1"/>
    <property type="molecule type" value="Genomic_DNA"/>
</dbReference>